<sequence length="133" mass="14189">MNTQHPTPATGPTGQGVLVVPITREILANATIGELASALHDEGYEVQIIPAGMASLPETRVLARRGDYHATGASLDLRDALAAAALYTPGVASRIHAADRAARTRKWSGRRGGPCIGPQAEEEYRREQADYDD</sequence>
<evidence type="ECO:0000256" key="1">
    <source>
        <dbReference type="SAM" id="MobiDB-lite"/>
    </source>
</evidence>
<protein>
    <submittedName>
        <fullName evidence="2">Uncharacterized protein</fullName>
    </submittedName>
</protein>
<feature type="compositionally biased region" description="Basic and acidic residues" evidence="1">
    <location>
        <begin position="122"/>
        <end position="133"/>
    </location>
</feature>
<proteinExistence type="predicted"/>
<organism evidence="2 3">
    <name type="scientific">Acrocarpospora phusangensis</name>
    <dbReference type="NCBI Taxonomy" id="1070424"/>
    <lineage>
        <taxon>Bacteria</taxon>
        <taxon>Bacillati</taxon>
        <taxon>Actinomycetota</taxon>
        <taxon>Actinomycetes</taxon>
        <taxon>Streptosporangiales</taxon>
        <taxon>Streptosporangiaceae</taxon>
        <taxon>Acrocarpospora</taxon>
    </lineage>
</organism>
<evidence type="ECO:0000313" key="3">
    <source>
        <dbReference type="Proteomes" id="UP000640052"/>
    </source>
</evidence>
<keyword evidence="3" id="KW-1185">Reference proteome</keyword>
<dbReference type="AlphaFoldDB" id="A0A919Q8T8"/>
<feature type="region of interest" description="Disordered" evidence="1">
    <location>
        <begin position="102"/>
        <end position="133"/>
    </location>
</feature>
<name>A0A919Q8T8_9ACTN</name>
<dbReference type="Proteomes" id="UP000640052">
    <property type="component" value="Unassembled WGS sequence"/>
</dbReference>
<accession>A0A919Q8T8</accession>
<dbReference type="EMBL" id="BOOA01000007">
    <property type="protein sequence ID" value="GIH22978.1"/>
    <property type="molecule type" value="Genomic_DNA"/>
</dbReference>
<gene>
    <name evidence="2" type="ORF">Aph01nite_12880</name>
</gene>
<reference evidence="2" key="1">
    <citation type="submission" date="2021-01" db="EMBL/GenBank/DDBJ databases">
        <title>Whole genome shotgun sequence of Acrocarpospora phusangensis NBRC 108782.</title>
        <authorList>
            <person name="Komaki H."/>
            <person name="Tamura T."/>
        </authorList>
    </citation>
    <scope>NUCLEOTIDE SEQUENCE</scope>
    <source>
        <strain evidence="2">NBRC 108782</strain>
    </source>
</reference>
<comment type="caution">
    <text evidence="2">The sequence shown here is derived from an EMBL/GenBank/DDBJ whole genome shotgun (WGS) entry which is preliminary data.</text>
</comment>
<dbReference type="RefSeq" id="WP_204039799.1">
    <property type="nucleotide sequence ID" value="NZ_BOOA01000007.1"/>
</dbReference>
<evidence type="ECO:0000313" key="2">
    <source>
        <dbReference type="EMBL" id="GIH22978.1"/>
    </source>
</evidence>